<keyword evidence="1" id="KW-0472">Membrane</keyword>
<evidence type="ECO:0000256" key="1">
    <source>
        <dbReference type="SAM" id="Phobius"/>
    </source>
</evidence>
<comment type="caution">
    <text evidence="3">The sequence shown here is derived from an EMBL/GenBank/DDBJ whole genome shotgun (WGS) entry which is preliminary data.</text>
</comment>
<evidence type="ECO:0000259" key="2">
    <source>
        <dbReference type="PROSITE" id="PS50076"/>
    </source>
</evidence>
<keyword evidence="1" id="KW-0812">Transmembrane</keyword>
<feature type="transmembrane region" description="Helical" evidence="1">
    <location>
        <begin position="128"/>
        <end position="148"/>
    </location>
</feature>
<dbReference type="OrthoDB" id="326457at2"/>
<dbReference type="Proteomes" id="UP000297609">
    <property type="component" value="Unassembled WGS sequence"/>
</dbReference>
<reference evidence="3" key="1">
    <citation type="journal article" date="2019" name="PLoS Negl. Trop. Dis.">
        <title>Revisiting the worldwide diversity of Leptospira species in the environment.</title>
        <authorList>
            <person name="Vincent A.T."/>
            <person name="Schiettekatte O."/>
            <person name="Bourhy P."/>
            <person name="Veyrier F.J."/>
            <person name="Picardeau M."/>
        </authorList>
    </citation>
    <scope>NUCLEOTIDE SEQUENCE [LARGE SCALE GENOMIC DNA]</scope>
    <source>
        <strain evidence="3">201702454</strain>
    </source>
</reference>
<dbReference type="InterPro" id="IPR036869">
    <property type="entry name" value="J_dom_sf"/>
</dbReference>
<name>A0A4R9JR71_9LEPT</name>
<dbReference type="CDD" id="cd06257">
    <property type="entry name" value="DnaJ"/>
    <property type="match status" value="1"/>
</dbReference>
<dbReference type="EMBL" id="RQGG01000013">
    <property type="protein sequence ID" value="TGL54977.1"/>
    <property type="molecule type" value="Genomic_DNA"/>
</dbReference>
<protein>
    <submittedName>
        <fullName evidence="3">Molecular chaperone DnaJ</fullName>
    </submittedName>
</protein>
<dbReference type="RefSeq" id="WP_135618078.1">
    <property type="nucleotide sequence ID" value="NZ_RQGG01000013.1"/>
</dbReference>
<feature type="domain" description="J" evidence="2">
    <location>
        <begin position="8"/>
        <end position="73"/>
    </location>
</feature>
<dbReference type="PROSITE" id="PS50076">
    <property type="entry name" value="DNAJ_2"/>
    <property type="match status" value="1"/>
</dbReference>
<sequence length="200" mass="23662">MARTKRETYYEILGVSRDSSRETIEEVFLKEIQFFRLLETSGSLEAQEKILELTKAYLTLSDPQKRKKYDGELDFEFVLLDGKAKDPEIEEAYDAYRLGHKKSYQEILKEFTKFREEMGETLWVLKKTTIYLVGNLLVYSGLVLYRSITSHTNPMEAKEDSSQFDTLSLFFLGFSFLGYLFFRFTYLPKQLEKRRNQKPN</sequence>
<evidence type="ECO:0000313" key="3">
    <source>
        <dbReference type="EMBL" id="TGL54977.1"/>
    </source>
</evidence>
<dbReference type="Gene3D" id="1.10.287.110">
    <property type="entry name" value="DnaJ domain"/>
    <property type="match status" value="1"/>
</dbReference>
<gene>
    <name evidence="3" type="ORF">EHQ59_05040</name>
</gene>
<organism evidence="3 4">
    <name type="scientific">Leptospira kemamanensis</name>
    <dbReference type="NCBI Taxonomy" id="2484942"/>
    <lineage>
        <taxon>Bacteria</taxon>
        <taxon>Pseudomonadati</taxon>
        <taxon>Spirochaetota</taxon>
        <taxon>Spirochaetia</taxon>
        <taxon>Leptospirales</taxon>
        <taxon>Leptospiraceae</taxon>
        <taxon>Leptospira</taxon>
    </lineage>
</organism>
<dbReference type="SUPFAM" id="SSF46565">
    <property type="entry name" value="Chaperone J-domain"/>
    <property type="match status" value="1"/>
</dbReference>
<dbReference type="InterPro" id="IPR001623">
    <property type="entry name" value="DnaJ_domain"/>
</dbReference>
<accession>A0A4R9JR71</accession>
<feature type="transmembrane region" description="Helical" evidence="1">
    <location>
        <begin position="168"/>
        <end position="186"/>
    </location>
</feature>
<proteinExistence type="predicted"/>
<keyword evidence="4" id="KW-1185">Reference proteome</keyword>
<evidence type="ECO:0000313" key="4">
    <source>
        <dbReference type="Proteomes" id="UP000297609"/>
    </source>
</evidence>
<dbReference type="AlphaFoldDB" id="A0A4R9JR71"/>
<dbReference type="PRINTS" id="PR00625">
    <property type="entry name" value="JDOMAIN"/>
</dbReference>
<keyword evidence="1" id="KW-1133">Transmembrane helix</keyword>
<dbReference type="Pfam" id="PF00226">
    <property type="entry name" value="DnaJ"/>
    <property type="match status" value="1"/>
</dbReference>